<gene>
    <name evidence="3" type="ordered locus">Mlg_0779</name>
</gene>
<keyword evidence="4" id="KW-1185">Reference proteome</keyword>
<keyword evidence="1" id="KW-0732">Signal</keyword>
<name>Q0AAK4_ALKEH</name>
<dbReference type="InterPro" id="IPR008962">
    <property type="entry name" value="PapD-like_sf"/>
</dbReference>
<feature type="signal peptide" evidence="1">
    <location>
        <begin position="1"/>
        <end position="25"/>
    </location>
</feature>
<dbReference type="KEGG" id="aeh:Mlg_0779"/>
<dbReference type="RefSeq" id="WP_011628528.1">
    <property type="nucleotide sequence ID" value="NC_008340.1"/>
</dbReference>
<organism evidence="3 4">
    <name type="scientific">Alkalilimnicola ehrlichii (strain ATCC BAA-1101 / DSM 17681 / MLHE-1)</name>
    <dbReference type="NCBI Taxonomy" id="187272"/>
    <lineage>
        <taxon>Bacteria</taxon>
        <taxon>Pseudomonadati</taxon>
        <taxon>Pseudomonadota</taxon>
        <taxon>Gammaproteobacteria</taxon>
        <taxon>Chromatiales</taxon>
        <taxon>Ectothiorhodospiraceae</taxon>
        <taxon>Alkalilimnicola</taxon>
    </lineage>
</organism>
<feature type="chain" id="PRO_5004168189" evidence="1">
    <location>
        <begin position="26"/>
        <end position="250"/>
    </location>
</feature>
<dbReference type="Pfam" id="PF00345">
    <property type="entry name" value="PapD_N"/>
    <property type="match status" value="1"/>
</dbReference>
<dbReference type="GO" id="GO:0071555">
    <property type="term" value="P:cell wall organization"/>
    <property type="evidence" value="ECO:0007669"/>
    <property type="project" value="InterPro"/>
</dbReference>
<dbReference type="GO" id="GO:0030288">
    <property type="term" value="C:outer membrane-bounded periplasmic space"/>
    <property type="evidence" value="ECO:0007669"/>
    <property type="project" value="InterPro"/>
</dbReference>
<dbReference type="Proteomes" id="UP000001962">
    <property type="component" value="Chromosome"/>
</dbReference>
<dbReference type="Gene3D" id="2.60.40.10">
    <property type="entry name" value="Immunoglobulins"/>
    <property type="match status" value="1"/>
</dbReference>
<dbReference type="InterPro" id="IPR013783">
    <property type="entry name" value="Ig-like_fold"/>
</dbReference>
<evidence type="ECO:0000259" key="2">
    <source>
        <dbReference type="Pfam" id="PF00345"/>
    </source>
</evidence>
<evidence type="ECO:0000256" key="1">
    <source>
        <dbReference type="SAM" id="SignalP"/>
    </source>
</evidence>
<dbReference type="PANTHER" id="PTHR30251">
    <property type="entry name" value="PILUS ASSEMBLY CHAPERONE"/>
    <property type="match status" value="1"/>
</dbReference>
<proteinExistence type="predicted"/>
<protein>
    <submittedName>
        <fullName evidence="3">Putative pili assembly chaperone transmembrane protein</fullName>
    </submittedName>
</protein>
<keyword evidence="3" id="KW-0472">Membrane</keyword>
<sequence>MRKGNPVLWTAALLAGLLLSLPALSAASGLQVTPLRVHLDEDTPAAALTLRNHGDRSRVIQTEVVHWTQEEGEDIHAPTDEVLVTPPIFTVEPGESQVVRVAHAGRNADSTRAVEQAYRIYLQESPPPTEGDGARLQVILRLGVPLFVAPEGGERPDLRWTVHALESGGLEIRAENLGNIHAHVQELRVATRDPETGEQQVATLGTHRYLLPGQSSHWHLGQEADWGDAARLDLSAITPRGALNAEIEME</sequence>
<evidence type="ECO:0000313" key="3">
    <source>
        <dbReference type="EMBL" id="ABI56133.1"/>
    </source>
</evidence>
<dbReference type="HOGENOM" id="CLU_076533_2_0_6"/>
<keyword evidence="3" id="KW-0812">Transmembrane</keyword>
<reference evidence="4" key="1">
    <citation type="submission" date="2006-08" db="EMBL/GenBank/DDBJ databases">
        <title>Complete sequence of Alkalilimnicola ehrilichei MLHE-1.</title>
        <authorList>
            <person name="Copeland A."/>
            <person name="Lucas S."/>
            <person name="Lapidus A."/>
            <person name="Barry K."/>
            <person name="Detter J.C."/>
            <person name="Glavina del Rio T."/>
            <person name="Hammon N."/>
            <person name="Israni S."/>
            <person name="Dalin E."/>
            <person name="Tice H."/>
            <person name="Pitluck S."/>
            <person name="Sims D."/>
            <person name="Brettin T."/>
            <person name="Bruce D."/>
            <person name="Han C."/>
            <person name="Tapia R."/>
            <person name="Gilna P."/>
            <person name="Schmutz J."/>
            <person name="Larimer F."/>
            <person name="Land M."/>
            <person name="Hauser L."/>
            <person name="Kyrpides N."/>
            <person name="Mikhailova N."/>
            <person name="Oremland R.S."/>
            <person name="Hoeft S.E."/>
            <person name="Switzer-Blum J."/>
            <person name="Kulp T."/>
            <person name="King G."/>
            <person name="Tabita R."/>
            <person name="Witte B."/>
            <person name="Santini J.M."/>
            <person name="Basu P."/>
            <person name="Hollibaugh J.T."/>
            <person name="Xie G."/>
            <person name="Stolz J.F."/>
            <person name="Richardson P."/>
        </authorList>
    </citation>
    <scope>NUCLEOTIDE SEQUENCE [LARGE SCALE GENOMIC DNA]</scope>
    <source>
        <strain evidence="4">ATCC BAA-1101 / DSM 17681 / MLHE-1</strain>
    </source>
</reference>
<dbReference type="InterPro" id="IPR050643">
    <property type="entry name" value="Periplasmic_pilus_chap"/>
</dbReference>
<accession>Q0AAK4</accession>
<dbReference type="AlphaFoldDB" id="Q0AAK4"/>
<dbReference type="eggNOG" id="COG3121">
    <property type="taxonomic scope" value="Bacteria"/>
</dbReference>
<dbReference type="InterPro" id="IPR016147">
    <property type="entry name" value="Pili_assmbl_chaperone_N"/>
</dbReference>
<feature type="domain" description="Pili assembly chaperone N-terminal" evidence="2">
    <location>
        <begin position="29"/>
        <end position="152"/>
    </location>
</feature>
<dbReference type="PRINTS" id="PR00969">
    <property type="entry name" value="CHAPERONPILI"/>
</dbReference>
<dbReference type="EMBL" id="CP000453">
    <property type="protein sequence ID" value="ABI56133.1"/>
    <property type="molecule type" value="Genomic_DNA"/>
</dbReference>
<dbReference type="PANTHER" id="PTHR30251:SF4">
    <property type="entry name" value="SLR1668 PROTEIN"/>
    <property type="match status" value="1"/>
</dbReference>
<dbReference type="InterPro" id="IPR001829">
    <property type="entry name" value="Pili_assmbl_chaperone_bac"/>
</dbReference>
<evidence type="ECO:0000313" key="4">
    <source>
        <dbReference type="Proteomes" id="UP000001962"/>
    </source>
</evidence>
<dbReference type="SUPFAM" id="SSF49354">
    <property type="entry name" value="PapD-like"/>
    <property type="match status" value="1"/>
</dbReference>